<keyword evidence="2" id="KW-1185">Reference proteome</keyword>
<protein>
    <submittedName>
        <fullName evidence="1">Uncharacterized protein</fullName>
    </submittedName>
</protein>
<organism evidence="1 2">
    <name type="scientific">Frankia casuarinae (strain DSM 45818 / CECT 9043 / HFP020203 / CcI3)</name>
    <dbReference type="NCBI Taxonomy" id="106370"/>
    <lineage>
        <taxon>Bacteria</taxon>
        <taxon>Bacillati</taxon>
        <taxon>Actinomycetota</taxon>
        <taxon>Actinomycetes</taxon>
        <taxon>Frankiales</taxon>
        <taxon>Frankiaceae</taxon>
        <taxon>Frankia</taxon>
    </lineage>
</organism>
<evidence type="ECO:0000313" key="2">
    <source>
        <dbReference type="Proteomes" id="UP000001937"/>
    </source>
</evidence>
<dbReference type="HOGENOM" id="CLU_2450308_0_0_11"/>
<gene>
    <name evidence="1" type="ordered locus">Francci3_3348</name>
</gene>
<dbReference type="KEGG" id="fra:Francci3_3348"/>
<dbReference type="Proteomes" id="UP000001937">
    <property type="component" value="Chromosome"/>
</dbReference>
<reference evidence="1 2" key="1">
    <citation type="journal article" date="2007" name="Genome Res.">
        <title>Genome characteristics of facultatively symbiotic Frankia sp. strains reflect host range and host plant biogeography.</title>
        <authorList>
            <person name="Normand P."/>
            <person name="Lapierre P."/>
            <person name="Tisa L.S."/>
            <person name="Gogarten J.P."/>
            <person name="Alloisio N."/>
            <person name="Bagnarol E."/>
            <person name="Bassi C.A."/>
            <person name="Berry A.M."/>
            <person name="Bickhart D.M."/>
            <person name="Choisne N."/>
            <person name="Couloux A."/>
            <person name="Cournoyer B."/>
            <person name="Cruveiller S."/>
            <person name="Daubin V."/>
            <person name="Demange N."/>
            <person name="Francino M.P."/>
            <person name="Goltsman E."/>
            <person name="Huang Y."/>
            <person name="Kopp O.R."/>
            <person name="Labarre L."/>
            <person name="Lapidus A."/>
            <person name="Lavire C."/>
            <person name="Marechal J."/>
            <person name="Martinez M."/>
            <person name="Mastronunzio J.E."/>
            <person name="Mullin B.C."/>
            <person name="Niemann J."/>
            <person name="Pujic P."/>
            <person name="Rawnsley T."/>
            <person name="Rouy Z."/>
            <person name="Schenowitz C."/>
            <person name="Sellstedt A."/>
            <person name="Tavares F."/>
            <person name="Tomkins J.P."/>
            <person name="Vallenet D."/>
            <person name="Valverde C."/>
            <person name="Wall L.G."/>
            <person name="Wang Y."/>
            <person name="Medigue C."/>
            <person name="Benson D.R."/>
        </authorList>
    </citation>
    <scope>NUCLEOTIDE SEQUENCE [LARGE SCALE GENOMIC DNA]</scope>
    <source>
        <strain evidence="2">DSM 45818 / CECT 9043 / CcI3</strain>
    </source>
</reference>
<name>Q2J7N7_FRACC</name>
<dbReference type="EMBL" id="CP000249">
    <property type="protein sequence ID" value="ABD12705.1"/>
    <property type="molecule type" value="Genomic_DNA"/>
</dbReference>
<proteinExistence type="predicted"/>
<evidence type="ECO:0000313" key="1">
    <source>
        <dbReference type="EMBL" id="ABD12705.1"/>
    </source>
</evidence>
<accession>Q2J7N7</accession>
<dbReference type="AlphaFoldDB" id="Q2J7N7"/>
<sequence>MGWSRRCCWEPRRARTPGAASVDQITNLSVLQLGTSPGADARRCGQCAEAAEDGFEVGNLAGRGRPALPCLSREFFVEEDPVSLLWPGL</sequence>